<keyword evidence="4" id="KW-0175">Coiled coil</keyword>
<evidence type="ECO:0000259" key="6">
    <source>
        <dbReference type="PROSITE" id="PS50897"/>
    </source>
</evidence>
<feature type="region of interest" description="Disordered" evidence="5">
    <location>
        <begin position="465"/>
        <end position="492"/>
    </location>
</feature>
<dbReference type="PANTHER" id="PTHR19863">
    <property type="entry name" value="NEMITIN (NEURONAL ENRICHED MAP INTERACTING PROTEIN) HOMOLOG"/>
    <property type="match status" value="1"/>
</dbReference>
<dbReference type="PROSITE" id="PS50896">
    <property type="entry name" value="LISH"/>
    <property type="match status" value="1"/>
</dbReference>
<dbReference type="PANTHER" id="PTHR19863:SF5">
    <property type="entry name" value="WD REPEAT-CONTAINING PROTEIN 47"/>
    <property type="match status" value="1"/>
</dbReference>
<dbReference type="PROSITE" id="PS50897">
    <property type="entry name" value="CTLH"/>
    <property type="match status" value="1"/>
</dbReference>
<keyword evidence="2" id="KW-0677">Repeat</keyword>
<evidence type="ECO:0000313" key="8">
    <source>
        <dbReference type="WBParaSite" id="maker-uti_cns_0009407-snap-gene-0.3-mRNA-1"/>
    </source>
</evidence>
<dbReference type="Pfam" id="PF00400">
    <property type="entry name" value="WD40"/>
    <property type="match status" value="5"/>
</dbReference>
<dbReference type="SMART" id="SM00320">
    <property type="entry name" value="WD40"/>
    <property type="match status" value="7"/>
</dbReference>
<feature type="compositionally biased region" description="Basic residues" evidence="5">
    <location>
        <begin position="907"/>
        <end position="918"/>
    </location>
</feature>
<feature type="compositionally biased region" description="Basic and acidic residues" evidence="5">
    <location>
        <begin position="881"/>
        <end position="890"/>
    </location>
</feature>
<name>A0A1I8I276_9PLAT</name>
<feature type="compositionally biased region" description="Low complexity" evidence="5">
    <location>
        <begin position="320"/>
        <end position="330"/>
    </location>
</feature>
<dbReference type="Proteomes" id="UP000095280">
    <property type="component" value="Unplaced"/>
</dbReference>
<dbReference type="InterPro" id="IPR001680">
    <property type="entry name" value="WD40_rpt"/>
</dbReference>
<feature type="compositionally biased region" description="Low complexity" evidence="5">
    <location>
        <begin position="919"/>
        <end position="934"/>
    </location>
</feature>
<sequence>MPNQKLKFFESDVIKLVLEFLDNRDLCISMLSLERETGIINGLYSEDMLFLRQLLLDGQWDDALELIKPLASAPNLNINAVRYQILKHKYLELLCIRGDGGLEGIGSGQLPQEFAAEEVMTCLQELEPVCPSPEDYKQLCLLLTTPKLEDNCQYAHWNPSASRVACFNQLRPLLEPILRLDARQAAAAQSAISKNDRLLQLLTKGLLYEACVELCQARATSPPDTFVDLIIPSVTADTELSDADMSLISWLQSVPVSAFACPFEQQDLTVDVQRLARPSLEASWAEQLLVQPPKPKMFPYSHIPSGRSRAATELLSRSMMAMQQQQHLAMNSHQQQQLSSNRSTEQQGNQQNYQTNVQHPFIAQGNSVSVLLGAKPDSGSAASADPQRHSGGDLFREYQRQRQTLVDDLARREGEQREMQRQLQELNERMRQHEIDEEPAAADPVAPADTTDSSTAAAAALPNEQGTLQAEPETATDAAVDNAAEESDESRPRFVPITSIEDAQAIRAVAFHPGGHLYAVGSNSKTLRICRFPEPHEIRKAFDAVELTGANSPIQPTVVFKKARVHKGSVYCLAWSPSGDLVASGSNDKCVRLLGVDSDTGGATGTECELAHHDGTVRDVHFMRDESASNPLLLSGGAGDCRVYVTDCSTGAVVRAMPGHSGPVFALHSWAACMLVSGAADCTARVWDLRSPAPVQIIASPCQSAFASVAAETGGRLIASGHEDATVALYDVRGARFINAYRPHSSECRSVRFSPNSYYLLTGSYDCRVVLTDLHGDLMHALPNVTISEHRDKVIQCRWHPTQMAFVSSSADRTATLRGNSQQHLGMVQGEQRIIRRGGPLLKLPFTSACRRLCMKNWAVKPPGPHSPSSARTRLRQARRPCRDPAERRTAPASLETDCRQTPNRKVAFRKPIRKPWRRSSPSTAARNSTSSAAWAASCRSADSHTRMNSSELRLLKFRLILIASRRSQFRPVQPGLHDSQLGPKRLPWQLHRWVKNRVGQSSRSSLRSGDRGDSPRKSVSGRGSRTSAQVPLSGPPHRFGQQRIGGDSLPPSDLPASLCAHCFGMKPEAGLGW</sequence>
<dbReference type="InterPro" id="IPR057749">
    <property type="entry name" value="WDR47_COR"/>
</dbReference>
<evidence type="ECO:0000256" key="4">
    <source>
        <dbReference type="SAM" id="Coils"/>
    </source>
</evidence>
<keyword evidence="7" id="KW-1185">Reference proteome</keyword>
<reference evidence="8" key="1">
    <citation type="submission" date="2016-11" db="UniProtKB">
        <authorList>
            <consortium name="WormBaseParasite"/>
        </authorList>
    </citation>
    <scope>IDENTIFICATION</scope>
</reference>
<organism evidence="7 8">
    <name type="scientific">Macrostomum lignano</name>
    <dbReference type="NCBI Taxonomy" id="282301"/>
    <lineage>
        <taxon>Eukaryota</taxon>
        <taxon>Metazoa</taxon>
        <taxon>Spiralia</taxon>
        <taxon>Lophotrochozoa</taxon>
        <taxon>Platyhelminthes</taxon>
        <taxon>Rhabditophora</taxon>
        <taxon>Macrostomorpha</taxon>
        <taxon>Macrostomida</taxon>
        <taxon>Macrostomidae</taxon>
        <taxon>Macrostomum</taxon>
    </lineage>
</organism>
<keyword evidence="1 3" id="KW-0853">WD repeat</keyword>
<dbReference type="InterPro" id="IPR006595">
    <property type="entry name" value="CTLH_C"/>
</dbReference>
<dbReference type="PROSITE" id="PS50082">
    <property type="entry name" value="WD_REPEATS_2"/>
    <property type="match status" value="3"/>
</dbReference>
<feature type="repeat" description="WD" evidence="3">
    <location>
        <begin position="657"/>
        <end position="697"/>
    </location>
</feature>
<dbReference type="InterPro" id="IPR040067">
    <property type="entry name" value="WDR47"/>
</dbReference>
<evidence type="ECO:0000256" key="1">
    <source>
        <dbReference type="ARBA" id="ARBA00022574"/>
    </source>
</evidence>
<dbReference type="AlphaFoldDB" id="A0A1I8I276"/>
<dbReference type="SUPFAM" id="SSF50978">
    <property type="entry name" value="WD40 repeat-like"/>
    <property type="match status" value="1"/>
</dbReference>
<feature type="region of interest" description="Disordered" evidence="5">
    <location>
        <begin position="861"/>
        <end position="934"/>
    </location>
</feature>
<dbReference type="InterPro" id="IPR006594">
    <property type="entry name" value="LisH"/>
</dbReference>
<protein>
    <submittedName>
        <fullName evidence="8">WD repeat-containing protein 47</fullName>
    </submittedName>
</protein>
<dbReference type="PROSITE" id="PS50294">
    <property type="entry name" value="WD_REPEATS_REGION"/>
    <property type="match status" value="1"/>
</dbReference>
<dbReference type="WBParaSite" id="maker-uti_cns_0009407-snap-gene-0.3-mRNA-1">
    <property type="protein sequence ID" value="maker-uti_cns_0009407-snap-gene-0.3-mRNA-1"/>
    <property type="gene ID" value="maker-uti_cns_0009407-snap-gene-0.3"/>
</dbReference>
<evidence type="ECO:0000256" key="3">
    <source>
        <dbReference type="PROSITE-ProRule" id="PRU00221"/>
    </source>
</evidence>
<evidence type="ECO:0000313" key="7">
    <source>
        <dbReference type="Proteomes" id="UP000095280"/>
    </source>
</evidence>
<accession>A0A1I8I276</accession>
<dbReference type="InterPro" id="IPR015943">
    <property type="entry name" value="WD40/YVTN_repeat-like_dom_sf"/>
</dbReference>
<feature type="domain" description="CTLH" evidence="6">
    <location>
        <begin position="44"/>
        <end position="101"/>
    </location>
</feature>
<feature type="compositionally biased region" description="Polar residues" evidence="5">
    <location>
        <begin position="1022"/>
        <end position="1031"/>
    </location>
</feature>
<feature type="repeat" description="WD" evidence="3">
    <location>
        <begin position="563"/>
        <end position="593"/>
    </location>
</feature>
<feature type="region of interest" description="Disordered" evidence="5">
    <location>
        <begin position="320"/>
        <end position="352"/>
    </location>
</feature>
<evidence type="ECO:0000256" key="2">
    <source>
        <dbReference type="ARBA" id="ARBA00022737"/>
    </source>
</evidence>
<proteinExistence type="predicted"/>
<dbReference type="InterPro" id="IPR019775">
    <property type="entry name" value="WD40_repeat_CS"/>
</dbReference>
<dbReference type="Gene3D" id="2.130.10.10">
    <property type="entry name" value="YVTN repeat-like/Quinoprotein amine dehydrogenase"/>
    <property type="match status" value="2"/>
</dbReference>
<dbReference type="Pfam" id="PF25602">
    <property type="entry name" value="WDR47_COR"/>
    <property type="match status" value="1"/>
</dbReference>
<feature type="coiled-coil region" evidence="4">
    <location>
        <begin position="409"/>
        <end position="436"/>
    </location>
</feature>
<dbReference type="InterPro" id="IPR036322">
    <property type="entry name" value="WD40_repeat_dom_sf"/>
</dbReference>
<dbReference type="CDD" id="cd00200">
    <property type="entry name" value="WD40"/>
    <property type="match status" value="1"/>
</dbReference>
<evidence type="ECO:0000256" key="5">
    <source>
        <dbReference type="SAM" id="MobiDB-lite"/>
    </source>
</evidence>
<feature type="region of interest" description="Disordered" evidence="5">
    <location>
        <begin position="1000"/>
        <end position="1052"/>
    </location>
</feature>
<feature type="region of interest" description="Disordered" evidence="5">
    <location>
        <begin position="373"/>
        <end position="392"/>
    </location>
</feature>
<feature type="repeat" description="WD" evidence="3">
    <location>
        <begin position="741"/>
        <end position="774"/>
    </location>
</feature>
<dbReference type="PROSITE" id="PS00678">
    <property type="entry name" value="WD_REPEATS_1"/>
    <property type="match status" value="1"/>
</dbReference>
<feature type="compositionally biased region" description="Polar residues" evidence="5">
    <location>
        <begin position="331"/>
        <end position="352"/>
    </location>
</feature>